<evidence type="ECO:0000256" key="1">
    <source>
        <dbReference type="ARBA" id="ARBA00005417"/>
    </source>
</evidence>
<comment type="caution">
    <text evidence="6">The sequence shown here is derived from an EMBL/GenBank/DDBJ whole genome shotgun (WGS) entry which is preliminary data.</text>
</comment>
<dbReference type="InterPro" id="IPR017871">
    <property type="entry name" value="ABC_transporter-like_CS"/>
</dbReference>
<dbReference type="InterPro" id="IPR003439">
    <property type="entry name" value="ABC_transporter-like_ATP-bd"/>
</dbReference>
<dbReference type="Gene3D" id="3.40.50.300">
    <property type="entry name" value="P-loop containing nucleotide triphosphate hydrolases"/>
    <property type="match status" value="1"/>
</dbReference>
<dbReference type="Proteomes" id="UP001225034">
    <property type="component" value="Unassembled WGS sequence"/>
</dbReference>
<dbReference type="PANTHER" id="PTHR42711">
    <property type="entry name" value="ABC TRANSPORTER ATP-BINDING PROTEIN"/>
    <property type="match status" value="1"/>
</dbReference>
<evidence type="ECO:0000256" key="4">
    <source>
        <dbReference type="ARBA" id="ARBA00022840"/>
    </source>
</evidence>
<keyword evidence="7" id="KW-1185">Reference proteome</keyword>
<dbReference type="PROSITE" id="PS00211">
    <property type="entry name" value="ABC_TRANSPORTER_1"/>
    <property type="match status" value="1"/>
</dbReference>
<evidence type="ECO:0000256" key="2">
    <source>
        <dbReference type="ARBA" id="ARBA00022448"/>
    </source>
</evidence>
<proteinExistence type="inferred from homology"/>
<reference evidence="6 7" key="1">
    <citation type="submission" date="2023-07" db="EMBL/GenBank/DDBJ databases">
        <title>Genomic Encyclopedia of Type Strains, Phase IV (KMG-IV): sequencing the most valuable type-strain genomes for metagenomic binning, comparative biology and taxonomic classification.</title>
        <authorList>
            <person name="Goeker M."/>
        </authorList>
    </citation>
    <scope>NUCLEOTIDE SEQUENCE [LARGE SCALE GENOMIC DNA]</scope>
    <source>
        <strain evidence="6 7">DSM 19154</strain>
    </source>
</reference>
<protein>
    <submittedName>
        <fullName evidence="6">ABC-2 type transport system ATP-binding protein</fullName>
    </submittedName>
</protein>
<dbReference type="SUPFAM" id="SSF52540">
    <property type="entry name" value="P-loop containing nucleoside triphosphate hydrolases"/>
    <property type="match status" value="1"/>
</dbReference>
<dbReference type="InterPro" id="IPR003593">
    <property type="entry name" value="AAA+_ATPase"/>
</dbReference>
<dbReference type="PANTHER" id="PTHR42711:SF5">
    <property type="entry name" value="ABC TRANSPORTER ATP-BINDING PROTEIN NATA"/>
    <property type="match status" value="1"/>
</dbReference>
<evidence type="ECO:0000259" key="5">
    <source>
        <dbReference type="PROSITE" id="PS50893"/>
    </source>
</evidence>
<dbReference type="InterPro" id="IPR027417">
    <property type="entry name" value="P-loop_NTPase"/>
</dbReference>
<comment type="similarity">
    <text evidence="1">Belongs to the ABC transporter superfamily.</text>
</comment>
<organism evidence="6 7">
    <name type="scientific">Alkalicoccobacillus murimartini</name>
    <dbReference type="NCBI Taxonomy" id="171685"/>
    <lineage>
        <taxon>Bacteria</taxon>
        <taxon>Bacillati</taxon>
        <taxon>Bacillota</taxon>
        <taxon>Bacilli</taxon>
        <taxon>Bacillales</taxon>
        <taxon>Bacillaceae</taxon>
        <taxon>Alkalicoccobacillus</taxon>
    </lineage>
</organism>
<evidence type="ECO:0000313" key="6">
    <source>
        <dbReference type="EMBL" id="MDQ0207098.1"/>
    </source>
</evidence>
<gene>
    <name evidence="6" type="ORF">J2S05_001897</name>
</gene>
<dbReference type="Pfam" id="PF00005">
    <property type="entry name" value="ABC_tran"/>
    <property type="match status" value="1"/>
</dbReference>
<evidence type="ECO:0000256" key="3">
    <source>
        <dbReference type="ARBA" id="ARBA00022741"/>
    </source>
</evidence>
<name>A0ABT9YGV2_9BACI</name>
<accession>A0ABT9YGV2</accession>
<evidence type="ECO:0000313" key="7">
    <source>
        <dbReference type="Proteomes" id="UP001225034"/>
    </source>
</evidence>
<dbReference type="SMART" id="SM00382">
    <property type="entry name" value="AAA"/>
    <property type="match status" value="1"/>
</dbReference>
<dbReference type="Pfam" id="PF13732">
    <property type="entry name" value="DrrA1-3_C"/>
    <property type="match status" value="1"/>
</dbReference>
<dbReference type="EMBL" id="JAUSUA010000002">
    <property type="protein sequence ID" value="MDQ0207098.1"/>
    <property type="molecule type" value="Genomic_DNA"/>
</dbReference>
<feature type="domain" description="ABC transporter" evidence="5">
    <location>
        <begin position="3"/>
        <end position="230"/>
    </location>
</feature>
<dbReference type="RefSeq" id="WP_306982108.1">
    <property type="nucleotide sequence ID" value="NZ_JAUSUA010000002.1"/>
</dbReference>
<dbReference type="InterPro" id="IPR050763">
    <property type="entry name" value="ABC_transporter_ATP-binding"/>
</dbReference>
<dbReference type="GO" id="GO:0005524">
    <property type="term" value="F:ATP binding"/>
    <property type="evidence" value="ECO:0007669"/>
    <property type="project" value="UniProtKB-KW"/>
</dbReference>
<dbReference type="PROSITE" id="PS50893">
    <property type="entry name" value="ABC_TRANSPORTER_2"/>
    <property type="match status" value="1"/>
</dbReference>
<sequence>MSLSIDHVTKQFGQHKAVNDLTIQVPKGEMFGMLGANGAGKTTTFRMMLGLLEPSEGKITWDQKKIDYSRTSLIGYLPEERGLYPKLTVKEQLLYLGRLKGMKKADILTAMTEWLEKFKVPEYATKKIEELSKGNQQKIQFIAAVLHRPELIILDEPFSGLDPLNVDILKKAVMDLKNEGATIVFSSHRMEHVEELCEHLCIMHKGHPVVHGKLKEIKQDYGKKNVLIRADYSLDFLKDQPGVTKYDSLANGARIQVEGLDIAKRIFSIISEKGFVERFEVEEPSLHDIFVEKVGTSYE</sequence>
<keyword evidence="3" id="KW-0547">Nucleotide-binding</keyword>
<keyword evidence="2" id="KW-0813">Transport</keyword>
<dbReference type="InterPro" id="IPR025302">
    <property type="entry name" value="DrrA1/2-like_C"/>
</dbReference>
<keyword evidence="4 6" id="KW-0067">ATP-binding</keyword>